<dbReference type="Pfam" id="PF08666">
    <property type="entry name" value="SAF"/>
    <property type="match status" value="1"/>
</dbReference>
<dbReference type="RefSeq" id="WP_074255029.1">
    <property type="nucleotide sequence ID" value="NZ_FSRL01000001.1"/>
</dbReference>
<dbReference type="GO" id="GO:0016829">
    <property type="term" value="F:lyase activity"/>
    <property type="evidence" value="ECO:0007669"/>
    <property type="project" value="UniProtKB-KW"/>
</dbReference>
<evidence type="ECO:0000256" key="1">
    <source>
        <dbReference type="ARBA" id="ARBA00023239"/>
    </source>
</evidence>
<feature type="domain" description="SAF" evidence="2">
    <location>
        <begin position="12"/>
        <end position="83"/>
    </location>
</feature>
<keyword evidence="4" id="KW-1185">Reference proteome</keyword>
<organism evidence="3 4">
    <name type="scientific">Vannielia litorea</name>
    <dbReference type="NCBI Taxonomy" id="1217970"/>
    <lineage>
        <taxon>Bacteria</taxon>
        <taxon>Pseudomonadati</taxon>
        <taxon>Pseudomonadota</taxon>
        <taxon>Alphaproteobacteria</taxon>
        <taxon>Rhodobacterales</taxon>
        <taxon>Paracoccaceae</taxon>
        <taxon>Vannielia</taxon>
    </lineage>
</organism>
<dbReference type="AlphaFoldDB" id="A0A1N6ELL8"/>
<dbReference type="Gene3D" id="2.30.130.110">
    <property type="match status" value="1"/>
</dbReference>
<dbReference type="PANTHER" id="PTHR30536:SF5">
    <property type="entry name" value="ALTRONATE DEHYDRATASE"/>
    <property type="match status" value="1"/>
</dbReference>
<accession>A0A1N6ELL8</accession>
<protein>
    <submittedName>
        <fullName evidence="3">SAF domain-containing protein</fullName>
    </submittedName>
</protein>
<dbReference type="InterPro" id="IPR044144">
    <property type="entry name" value="SAF_UxaA/GarD"/>
</dbReference>
<dbReference type="GO" id="GO:0019698">
    <property type="term" value="P:D-galacturonate catabolic process"/>
    <property type="evidence" value="ECO:0007669"/>
    <property type="project" value="TreeGrafter"/>
</dbReference>
<sequence length="93" mass="9830">MSIKAHTVRPDDMVAYLLAAAQPGAQVETATGVFTAQATIPAFHKIALRHIAAGETLHRGGWPIGRATQDIPAGAHVHTHNLVSAYATPKETQ</sequence>
<dbReference type="PANTHER" id="PTHR30536">
    <property type="entry name" value="ALTRONATE/GALACTARATE DEHYDRATASE"/>
    <property type="match status" value="1"/>
</dbReference>
<evidence type="ECO:0000313" key="3">
    <source>
        <dbReference type="EMBL" id="SIN83801.1"/>
    </source>
</evidence>
<dbReference type="InterPro" id="IPR052172">
    <property type="entry name" value="UxaA_altronate/galactarate_dh"/>
</dbReference>
<dbReference type="SMART" id="SM00858">
    <property type="entry name" value="SAF"/>
    <property type="match status" value="1"/>
</dbReference>
<proteinExistence type="predicted"/>
<dbReference type="EMBL" id="FSRL01000001">
    <property type="protein sequence ID" value="SIN83801.1"/>
    <property type="molecule type" value="Genomic_DNA"/>
</dbReference>
<dbReference type="InterPro" id="IPR013974">
    <property type="entry name" value="SAF"/>
</dbReference>
<keyword evidence="1" id="KW-0456">Lyase</keyword>
<dbReference type="Proteomes" id="UP000184932">
    <property type="component" value="Unassembled WGS sequence"/>
</dbReference>
<evidence type="ECO:0000313" key="4">
    <source>
        <dbReference type="Proteomes" id="UP000184932"/>
    </source>
</evidence>
<reference evidence="4" key="1">
    <citation type="submission" date="2016-11" db="EMBL/GenBank/DDBJ databases">
        <authorList>
            <person name="Varghese N."/>
            <person name="Submissions S."/>
        </authorList>
    </citation>
    <scope>NUCLEOTIDE SEQUENCE [LARGE SCALE GENOMIC DNA]</scope>
    <source>
        <strain evidence="4">DSM 29440</strain>
    </source>
</reference>
<dbReference type="CDD" id="cd11613">
    <property type="entry name" value="SAF_AH_GD"/>
    <property type="match status" value="1"/>
</dbReference>
<evidence type="ECO:0000259" key="2">
    <source>
        <dbReference type="SMART" id="SM00858"/>
    </source>
</evidence>
<name>A0A1N6ELL8_9RHOB</name>
<dbReference type="STRING" id="1217970.SAMN05444002_0904"/>
<gene>
    <name evidence="3" type="ORF">SAMN05444002_0904</name>
</gene>